<dbReference type="eggNOG" id="KOG1217">
    <property type="taxonomic scope" value="Eukaryota"/>
</dbReference>
<dbReference type="SMART" id="SM00181">
    <property type="entry name" value="EGF"/>
    <property type="match status" value="1"/>
</dbReference>
<dbReference type="InterPro" id="IPR050969">
    <property type="entry name" value="Dev_Signal_Modulators"/>
</dbReference>
<evidence type="ECO:0000256" key="2">
    <source>
        <dbReference type="ARBA" id="ARBA00022729"/>
    </source>
</evidence>
<evidence type="ECO:0000313" key="9">
    <source>
        <dbReference type="EMBL" id="EDO47178.1"/>
    </source>
</evidence>
<evidence type="ECO:0000256" key="6">
    <source>
        <dbReference type="SAM" id="SignalP"/>
    </source>
</evidence>
<feature type="disulfide bond" evidence="5">
    <location>
        <begin position="138"/>
        <end position="147"/>
    </location>
</feature>
<feature type="domain" description="EGF-like" evidence="7">
    <location>
        <begin position="116"/>
        <end position="148"/>
    </location>
</feature>
<evidence type="ECO:0000256" key="4">
    <source>
        <dbReference type="ARBA" id="ARBA00023157"/>
    </source>
</evidence>
<evidence type="ECO:0000256" key="1">
    <source>
        <dbReference type="ARBA" id="ARBA00006373"/>
    </source>
</evidence>
<dbReference type="PROSITE" id="PS01186">
    <property type="entry name" value="EGF_2"/>
    <property type="match status" value="1"/>
</dbReference>
<sequence length="199" mass="22371">MGALVSNVSFLLGSLLAFCCLWDALSETRGIPGPGLNVCVKKKTDTRVFYEFRPYSKAVYKPFLHRCAFNPFKLCSSYRTLFQLAHKKVKKTEVLTRTYYDCCAGWLRHLDHSHCTIPICDPPCLNGGRCKAPNTCACLPGWTGNDCSQQAACEDCGDRWIAAVDARLQILEKKYFQNTSEIQLFAKMLSGITDHVSLR</sequence>
<feature type="disulfide bond" evidence="5">
    <location>
        <begin position="120"/>
        <end position="130"/>
    </location>
</feature>
<keyword evidence="3" id="KW-0106">Calcium</keyword>
<dbReference type="InterPro" id="IPR013111">
    <property type="entry name" value="EGF_extracell"/>
</dbReference>
<evidence type="ECO:0000256" key="3">
    <source>
        <dbReference type="ARBA" id="ARBA00022837"/>
    </source>
</evidence>
<keyword evidence="10" id="KW-1185">Reference proteome</keyword>
<keyword evidence="2 6" id="KW-0732">Signal</keyword>
<organism evidence="9 10">
    <name type="scientific">Nematostella vectensis</name>
    <name type="common">Starlet sea anemone</name>
    <dbReference type="NCBI Taxonomy" id="45351"/>
    <lineage>
        <taxon>Eukaryota</taxon>
        <taxon>Metazoa</taxon>
        <taxon>Cnidaria</taxon>
        <taxon>Anthozoa</taxon>
        <taxon>Hexacorallia</taxon>
        <taxon>Actiniaria</taxon>
        <taxon>Edwardsiidae</taxon>
        <taxon>Nematostella</taxon>
    </lineage>
</organism>
<feature type="domain" description="EMI" evidence="8">
    <location>
        <begin position="35"/>
        <end position="117"/>
    </location>
</feature>
<proteinExistence type="inferred from homology"/>
<dbReference type="Pfam" id="PF07546">
    <property type="entry name" value="EMI"/>
    <property type="match status" value="1"/>
</dbReference>
<evidence type="ECO:0008006" key="11">
    <source>
        <dbReference type="Google" id="ProtNLM"/>
    </source>
</evidence>
<comment type="similarity">
    <text evidence="1">Belongs to the EGF domain peptide family.</text>
</comment>
<feature type="signal peptide" evidence="6">
    <location>
        <begin position="1"/>
        <end position="26"/>
    </location>
</feature>
<dbReference type="Gene3D" id="2.10.25.10">
    <property type="entry name" value="Laminin"/>
    <property type="match status" value="1"/>
</dbReference>
<dbReference type="Proteomes" id="UP000001593">
    <property type="component" value="Unassembled WGS sequence"/>
</dbReference>
<dbReference type="Pfam" id="PF07974">
    <property type="entry name" value="EGF_2"/>
    <property type="match status" value="1"/>
</dbReference>
<evidence type="ECO:0000313" key="10">
    <source>
        <dbReference type="Proteomes" id="UP000001593"/>
    </source>
</evidence>
<dbReference type="STRING" id="45351.A7RMY5"/>
<dbReference type="PROSITE" id="PS00022">
    <property type="entry name" value="EGF_1"/>
    <property type="match status" value="1"/>
</dbReference>
<keyword evidence="5" id="KW-0245">EGF-like domain</keyword>
<evidence type="ECO:0000259" key="7">
    <source>
        <dbReference type="PROSITE" id="PS50026"/>
    </source>
</evidence>
<gene>
    <name evidence="9" type="ORF">NEMVEDRAFT_v1g199506</name>
</gene>
<dbReference type="HOGENOM" id="CLU_1373700_0_0_1"/>
<keyword evidence="4 5" id="KW-1015">Disulfide bond</keyword>
<dbReference type="EMBL" id="DS469521">
    <property type="protein sequence ID" value="EDO47178.1"/>
    <property type="molecule type" value="Genomic_DNA"/>
</dbReference>
<dbReference type="PANTHER" id="PTHR14949:SF56">
    <property type="entry name" value="EGF-LIKE-DOMAIN, MULTIPLE 7"/>
    <property type="match status" value="1"/>
</dbReference>
<dbReference type="AlphaFoldDB" id="A7RMY5"/>
<comment type="caution">
    <text evidence="5">Lacks conserved residue(s) required for the propagation of feature annotation.</text>
</comment>
<dbReference type="InterPro" id="IPR011489">
    <property type="entry name" value="EMI_domain"/>
</dbReference>
<reference evidence="9 10" key="1">
    <citation type="journal article" date="2007" name="Science">
        <title>Sea anemone genome reveals ancestral eumetazoan gene repertoire and genomic organization.</title>
        <authorList>
            <person name="Putnam N.H."/>
            <person name="Srivastava M."/>
            <person name="Hellsten U."/>
            <person name="Dirks B."/>
            <person name="Chapman J."/>
            <person name="Salamov A."/>
            <person name="Terry A."/>
            <person name="Shapiro H."/>
            <person name="Lindquist E."/>
            <person name="Kapitonov V.V."/>
            <person name="Jurka J."/>
            <person name="Genikhovich G."/>
            <person name="Grigoriev I.V."/>
            <person name="Lucas S.M."/>
            <person name="Steele R.E."/>
            <person name="Finnerty J.R."/>
            <person name="Technau U."/>
            <person name="Martindale M.Q."/>
            <person name="Rokhsar D.S."/>
        </authorList>
    </citation>
    <scope>NUCLEOTIDE SEQUENCE [LARGE SCALE GENOMIC DNA]</scope>
    <source>
        <strain evidence="10">CH2 X CH6</strain>
    </source>
</reference>
<evidence type="ECO:0000259" key="8">
    <source>
        <dbReference type="PROSITE" id="PS51041"/>
    </source>
</evidence>
<accession>A7RMY5</accession>
<dbReference type="InterPro" id="IPR000742">
    <property type="entry name" value="EGF"/>
</dbReference>
<name>A7RMY5_NEMVE</name>
<protein>
    <recommendedName>
        <fullName evidence="11">EGF-like domain-containing protein</fullName>
    </recommendedName>
</protein>
<dbReference type="PROSITE" id="PS50026">
    <property type="entry name" value="EGF_3"/>
    <property type="match status" value="1"/>
</dbReference>
<dbReference type="PROSITE" id="PS51041">
    <property type="entry name" value="EMI"/>
    <property type="match status" value="1"/>
</dbReference>
<dbReference type="FunFam" id="2.10.25.10:FF:001129">
    <property type="entry name" value="Predicted protein"/>
    <property type="match status" value="1"/>
</dbReference>
<feature type="chain" id="PRO_5002711921" description="EGF-like domain-containing protein" evidence="6">
    <location>
        <begin position="27"/>
        <end position="199"/>
    </location>
</feature>
<dbReference type="PANTHER" id="PTHR14949">
    <property type="entry name" value="EGF-LIKE-DOMAIN, MULTIPLE 7, 8"/>
    <property type="match status" value="1"/>
</dbReference>
<dbReference type="PhylomeDB" id="A7RMY5"/>
<evidence type="ECO:0000256" key="5">
    <source>
        <dbReference type="PROSITE-ProRule" id="PRU00076"/>
    </source>
</evidence>
<dbReference type="InParanoid" id="A7RMY5"/>